<dbReference type="EMBL" id="JMSE01001367">
    <property type="protein sequence ID" value="KDN61967.1"/>
    <property type="molecule type" value="Genomic_DNA"/>
</dbReference>
<keyword evidence="4" id="KW-1185">Reference proteome</keyword>
<feature type="compositionally biased region" description="Basic and acidic residues" evidence="1">
    <location>
        <begin position="1"/>
        <end position="14"/>
    </location>
</feature>
<dbReference type="eggNOG" id="KOG4781">
    <property type="taxonomic scope" value="Eukaryota"/>
</dbReference>
<feature type="compositionally biased region" description="Pro residues" evidence="1">
    <location>
        <begin position="123"/>
        <end position="138"/>
    </location>
</feature>
<dbReference type="Proteomes" id="UP000027238">
    <property type="component" value="Unassembled WGS sequence"/>
</dbReference>
<comment type="caution">
    <text evidence="3">The sequence shown here is derived from an EMBL/GenBank/DDBJ whole genome shotgun (WGS) entry which is preliminary data.</text>
</comment>
<evidence type="ECO:0000256" key="1">
    <source>
        <dbReference type="SAM" id="MobiDB-lite"/>
    </source>
</evidence>
<dbReference type="OrthoDB" id="506431at2759"/>
<dbReference type="AlphaFoldDB" id="A0A066WZ25"/>
<dbReference type="HOGENOM" id="CLU_780767_0_0_1"/>
<dbReference type="Gene3D" id="3.10.129.10">
    <property type="entry name" value="Hotdog Thioesterase"/>
    <property type="match status" value="1"/>
</dbReference>
<dbReference type="InterPro" id="IPR006683">
    <property type="entry name" value="Thioestr_dom"/>
</dbReference>
<dbReference type="PANTHER" id="PTHR47260">
    <property type="entry name" value="UPF0644 PROTEIN PB2B4.06"/>
    <property type="match status" value="1"/>
</dbReference>
<evidence type="ECO:0000259" key="2">
    <source>
        <dbReference type="Pfam" id="PF03061"/>
    </source>
</evidence>
<proteinExistence type="predicted"/>
<name>A0A066WZ25_COLSU</name>
<dbReference type="InterPro" id="IPR029069">
    <property type="entry name" value="HotDog_dom_sf"/>
</dbReference>
<feature type="region of interest" description="Disordered" evidence="1">
    <location>
        <begin position="98"/>
        <end position="140"/>
    </location>
</feature>
<protein>
    <submittedName>
        <fullName evidence="3">Putative thioesterase</fullName>
    </submittedName>
</protein>
<dbReference type="PANTHER" id="PTHR47260:SF1">
    <property type="entry name" value="UPF0644 PROTEIN PB2B4.06"/>
    <property type="match status" value="1"/>
</dbReference>
<evidence type="ECO:0000313" key="3">
    <source>
        <dbReference type="EMBL" id="KDN61967.1"/>
    </source>
</evidence>
<feature type="domain" description="Thioesterase" evidence="2">
    <location>
        <begin position="318"/>
        <end position="365"/>
    </location>
</feature>
<feature type="region of interest" description="Disordered" evidence="1">
    <location>
        <begin position="1"/>
        <end position="35"/>
    </location>
</feature>
<sequence length="426" mass="46752">GGEVPEWSKLRGELTDPTGVNLHREPTGTLHPSLIDDFHHADITIVPNPIESRRAYPSKRPPYPAQSDRPADGETAEMIPRATARRVLRDLSSHRASRPLVPFSPATLRPFASTPTSRLQAQRPPPTPPIPQNLPPPSAQQAAAANAALSNLSHLTPAQITTLLSTPPPPPPSRRSVYLRRALWALFFFAVGYKVTDDQLSSLRFVQPFLEAPVEVTDPEMNLAIRAQATYHAIQEYPVLESMIPRINSNGTHIPTDWEHWEPYADFPPETLARHLCGGTLNNPNGLGLVHLVFRHRYTGELILAVAFGLGTSGWPSVVHGGMLTTIMDEAMGRLAALSFPANTAVTAKLSMEFKQPVTPGLVYIVRVAKALPEFQKERPDEEDKSDRKLWVVGRMEDAEGATAVEAKALFVVPKGDKVAPLGKKF</sequence>
<gene>
    <name evidence="3" type="ORF">CSUB01_05032</name>
</gene>
<feature type="region of interest" description="Disordered" evidence="1">
    <location>
        <begin position="47"/>
        <end position="79"/>
    </location>
</feature>
<dbReference type="CDD" id="cd03443">
    <property type="entry name" value="PaaI_thioesterase"/>
    <property type="match status" value="1"/>
</dbReference>
<accession>A0A066WZ25</accession>
<dbReference type="Pfam" id="PF03061">
    <property type="entry name" value="4HBT"/>
    <property type="match status" value="1"/>
</dbReference>
<evidence type="ECO:0000313" key="4">
    <source>
        <dbReference type="Proteomes" id="UP000027238"/>
    </source>
</evidence>
<dbReference type="SUPFAM" id="SSF54637">
    <property type="entry name" value="Thioesterase/thiol ester dehydrase-isomerase"/>
    <property type="match status" value="1"/>
</dbReference>
<organism evidence="3 4">
    <name type="scientific">Colletotrichum sublineola</name>
    <name type="common">Sorghum anthracnose fungus</name>
    <dbReference type="NCBI Taxonomy" id="1173701"/>
    <lineage>
        <taxon>Eukaryota</taxon>
        <taxon>Fungi</taxon>
        <taxon>Dikarya</taxon>
        <taxon>Ascomycota</taxon>
        <taxon>Pezizomycotina</taxon>
        <taxon>Sordariomycetes</taxon>
        <taxon>Hypocreomycetidae</taxon>
        <taxon>Glomerellales</taxon>
        <taxon>Glomerellaceae</taxon>
        <taxon>Colletotrichum</taxon>
        <taxon>Colletotrichum graminicola species complex</taxon>
    </lineage>
</organism>
<dbReference type="InterPro" id="IPR052061">
    <property type="entry name" value="PTE-AB_protein"/>
</dbReference>
<reference evidence="4" key="1">
    <citation type="journal article" date="2014" name="Genome Announc.">
        <title>Draft genome sequence of Colletotrichum sublineola, a destructive pathogen of cultivated sorghum.</title>
        <authorList>
            <person name="Baroncelli R."/>
            <person name="Sanz-Martin J.M."/>
            <person name="Rech G.E."/>
            <person name="Sukno S.A."/>
            <person name="Thon M.R."/>
        </authorList>
    </citation>
    <scope>NUCLEOTIDE SEQUENCE [LARGE SCALE GENOMIC DNA]</scope>
    <source>
        <strain evidence="4">TX430BB</strain>
    </source>
</reference>
<dbReference type="STRING" id="1173701.A0A066WZ25"/>
<dbReference type="OMA" id="WEPYADF"/>
<feature type="non-terminal residue" evidence="3">
    <location>
        <position position="1"/>
    </location>
</feature>